<proteinExistence type="predicted"/>
<name>A0A173R1U4_EUBRA</name>
<dbReference type="Proteomes" id="UP000095492">
    <property type="component" value="Unassembled WGS sequence"/>
</dbReference>
<protein>
    <submittedName>
        <fullName evidence="1">Uncharacterized protein</fullName>
    </submittedName>
</protein>
<evidence type="ECO:0000313" key="2">
    <source>
        <dbReference type="Proteomes" id="UP000095492"/>
    </source>
</evidence>
<sequence length="46" mass="5447">MLWETVTVVALAVPENNNLRLNVHFTNKFVKMSKKLETYRRNAEKL</sequence>
<dbReference type="EMBL" id="CYYA01000001">
    <property type="protein sequence ID" value="CUM71792.1"/>
    <property type="molecule type" value="Genomic_DNA"/>
</dbReference>
<dbReference type="AlphaFoldDB" id="A0A173R1U4"/>
<dbReference type="STRING" id="39490.ERS852448_00147"/>
<reference evidence="1 2" key="1">
    <citation type="submission" date="2015-09" db="EMBL/GenBank/DDBJ databases">
        <authorList>
            <consortium name="Pathogen Informatics"/>
        </authorList>
    </citation>
    <scope>NUCLEOTIDE SEQUENCE [LARGE SCALE GENOMIC DNA]</scope>
    <source>
        <strain evidence="1 2">2789STDY5608891</strain>
    </source>
</reference>
<evidence type="ECO:0000313" key="1">
    <source>
        <dbReference type="EMBL" id="CUM71792.1"/>
    </source>
</evidence>
<organism evidence="1 2">
    <name type="scientific">Eubacterium ramulus</name>
    <dbReference type="NCBI Taxonomy" id="39490"/>
    <lineage>
        <taxon>Bacteria</taxon>
        <taxon>Bacillati</taxon>
        <taxon>Bacillota</taxon>
        <taxon>Clostridia</taxon>
        <taxon>Eubacteriales</taxon>
        <taxon>Eubacteriaceae</taxon>
        <taxon>Eubacterium</taxon>
    </lineage>
</organism>
<gene>
    <name evidence="1" type="ORF">ERS852448_00147</name>
</gene>
<accession>A0A173R1U4</accession>